<dbReference type="Proteomes" id="UP000244722">
    <property type="component" value="Unassembled WGS sequence"/>
</dbReference>
<dbReference type="AlphaFoldDB" id="A0A2T6ZFK6"/>
<gene>
    <name evidence="2" type="ORF">B9Z19DRAFT_1093289</name>
</gene>
<feature type="transmembrane region" description="Helical" evidence="1">
    <location>
        <begin position="20"/>
        <end position="39"/>
    </location>
</feature>
<feature type="transmembrane region" description="Helical" evidence="1">
    <location>
        <begin position="59"/>
        <end position="77"/>
    </location>
</feature>
<proteinExistence type="predicted"/>
<sequence length="78" mass="9339">MFGCLTSWERWKGTLTGTFFFSYPFFPGPSLLVLCTSWFDSNYLSPPVIRYQLFFPALYQFRFFFLFFSFFLSLIFTG</sequence>
<organism evidence="2 3">
    <name type="scientific">Tuber borchii</name>
    <name type="common">White truffle</name>
    <dbReference type="NCBI Taxonomy" id="42251"/>
    <lineage>
        <taxon>Eukaryota</taxon>
        <taxon>Fungi</taxon>
        <taxon>Dikarya</taxon>
        <taxon>Ascomycota</taxon>
        <taxon>Pezizomycotina</taxon>
        <taxon>Pezizomycetes</taxon>
        <taxon>Pezizales</taxon>
        <taxon>Tuberaceae</taxon>
        <taxon>Tuber</taxon>
    </lineage>
</organism>
<evidence type="ECO:0000313" key="2">
    <source>
        <dbReference type="EMBL" id="PUU74263.1"/>
    </source>
</evidence>
<reference evidence="2 3" key="1">
    <citation type="submission" date="2017-04" db="EMBL/GenBank/DDBJ databases">
        <title>Draft genome sequence of Tuber borchii Vittad., a whitish edible truffle.</title>
        <authorList>
            <consortium name="DOE Joint Genome Institute"/>
            <person name="Murat C."/>
            <person name="Kuo A."/>
            <person name="Barry K.W."/>
            <person name="Clum A."/>
            <person name="Dockter R.B."/>
            <person name="Fauchery L."/>
            <person name="Iotti M."/>
            <person name="Kohler A."/>
            <person name="Labutti K."/>
            <person name="Lindquist E.A."/>
            <person name="Lipzen A."/>
            <person name="Ohm R.A."/>
            <person name="Wang M."/>
            <person name="Grigoriev I.V."/>
            <person name="Zambonelli A."/>
            <person name="Martin F.M."/>
        </authorList>
    </citation>
    <scope>NUCLEOTIDE SEQUENCE [LARGE SCALE GENOMIC DNA]</scope>
    <source>
        <strain evidence="2 3">Tbo3840</strain>
    </source>
</reference>
<dbReference type="EMBL" id="NESQ01000311">
    <property type="protein sequence ID" value="PUU74263.1"/>
    <property type="molecule type" value="Genomic_DNA"/>
</dbReference>
<name>A0A2T6ZFK6_TUBBO</name>
<keyword evidence="1" id="KW-0812">Transmembrane</keyword>
<keyword evidence="1" id="KW-0472">Membrane</keyword>
<evidence type="ECO:0000256" key="1">
    <source>
        <dbReference type="SAM" id="Phobius"/>
    </source>
</evidence>
<protein>
    <submittedName>
        <fullName evidence="2">Uncharacterized protein</fullName>
    </submittedName>
</protein>
<keyword evidence="1" id="KW-1133">Transmembrane helix</keyword>
<accession>A0A2T6ZFK6</accession>
<evidence type="ECO:0000313" key="3">
    <source>
        <dbReference type="Proteomes" id="UP000244722"/>
    </source>
</evidence>
<keyword evidence="3" id="KW-1185">Reference proteome</keyword>
<comment type="caution">
    <text evidence="2">The sequence shown here is derived from an EMBL/GenBank/DDBJ whole genome shotgun (WGS) entry which is preliminary data.</text>
</comment>